<gene>
    <name evidence="2" type="ORF">BHU72_08040</name>
</gene>
<dbReference type="RefSeq" id="WP_069702873.1">
    <property type="nucleotide sequence ID" value="NZ_MJAT01000036.1"/>
</dbReference>
<dbReference type="EMBL" id="MJAT01000036">
    <property type="protein sequence ID" value="OEH84774.1"/>
    <property type="molecule type" value="Genomic_DNA"/>
</dbReference>
<proteinExistence type="predicted"/>
<keyword evidence="3" id="KW-1185">Reference proteome</keyword>
<dbReference type="STRING" id="1390249.BHU72_08040"/>
<dbReference type="AlphaFoldDB" id="A0A1E5L3V5"/>
<keyword evidence="1" id="KW-0812">Transmembrane</keyword>
<keyword evidence="1" id="KW-0472">Membrane</keyword>
<evidence type="ECO:0000313" key="3">
    <source>
        <dbReference type="Proteomes" id="UP000095255"/>
    </source>
</evidence>
<evidence type="ECO:0000256" key="1">
    <source>
        <dbReference type="SAM" id="Phobius"/>
    </source>
</evidence>
<comment type="caution">
    <text evidence="2">The sequence shown here is derived from an EMBL/GenBank/DDBJ whole genome shotgun (WGS) entry which is preliminary data.</text>
</comment>
<accession>A0A1E5L3V5</accession>
<keyword evidence="1" id="KW-1133">Transmembrane helix</keyword>
<evidence type="ECO:0000313" key="2">
    <source>
        <dbReference type="EMBL" id="OEH84774.1"/>
    </source>
</evidence>
<sequence length="155" mass="17459">MNDILNIFKPLEIILKKTIIGLISMLLISQLLLIHPSTRMYISQVDRLEGRVIENAEIVPASKQVTQSQWIEFSLLDSPRKEIIILVDDVVVGTFQKDTQRVLINNNQTLSIIPKGIPGIYNIQVNDSSGIEHNILVPGRVLEVSVDKPFITSLY</sequence>
<dbReference type="Proteomes" id="UP000095255">
    <property type="component" value="Unassembled WGS sequence"/>
</dbReference>
<name>A0A1E5L3V5_9FIRM</name>
<feature type="transmembrane region" description="Helical" evidence="1">
    <location>
        <begin position="13"/>
        <end position="34"/>
    </location>
</feature>
<dbReference type="OrthoDB" id="1684397at2"/>
<organism evidence="2 3">
    <name type="scientific">Desulfuribacillus stibiiarsenatis</name>
    <dbReference type="NCBI Taxonomy" id="1390249"/>
    <lineage>
        <taxon>Bacteria</taxon>
        <taxon>Bacillati</taxon>
        <taxon>Bacillota</taxon>
        <taxon>Desulfuribacillia</taxon>
        <taxon>Desulfuribacillales</taxon>
        <taxon>Desulfuribacillaceae</taxon>
        <taxon>Desulfuribacillus</taxon>
    </lineage>
</organism>
<reference evidence="2 3" key="1">
    <citation type="submission" date="2016-09" db="EMBL/GenBank/DDBJ databases">
        <title>Desulfuribacillus arsenicus sp. nov., an obligately anaerobic, dissimilatory arsenic- and antimonate-reducing bacterium isolated from anoxic sediments.</title>
        <authorList>
            <person name="Abin C.A."/>
            <person name="Hollibaugh J.T."/>
        </authorList>
    </citation>
    <scope>NUCLEOTIDE SEQUENCE [LARGE SCALE GENOMIC DNA]</scope>
    <source>
        <strain evidence="2 3">MLFW-2</strain>
    </source>
</reference>
<protein>
    <submittedName>
        <fullName evidence="2">Uncharacterized protein</fullName>
    </submittedName>
</protein>